<evidence type="ECO:0000256" key="1">
    <source>
        <dbReference type="SAM" id="Phobius"/>
    </source>
</evidence>
<keyword evidence="1" id="KW-0812">Transmembrane</keyword>
<feature type="transmembrane region" description="Helical" evidence="1">
    <location>
        <begin position="42"/>
        <end position="62"/>
    </location>
</feature>
<reference evidence="2 3" key="1">
    <citation type="submission" date="2013-08" db="EMBL/GenBank/DDBJ databases">
        <title>The genome sequence of Knoellia sinensis.</title>
        <authorList>
            <person name="Zhu W."/>
            <person name="Wang G."/>
        </authorList>
    </citation>
    <scope>NUCLEOTIDE SEQUENCE [LARGE SCALE GENOMIC DNA]</scope>
    <source>
        <strain evidence="2 3">KCTC 19936</strain>
    </source>
</reference>
<keyword evidence="1" id="KW-0472">Membrane</keyword>
<feature type="transmembrane region" description="Helical" evidence="1">
    <location>
        <begin position="12"/>
        <end position="30"/>
    </location>
</feature>
<sequence>MSSGASRARSLVPVSVAVLLQIVVLYAPSGGGGSPFPNFDKLVHAAVFALPVFFALLARLPWLPVVFVAAAHAPVSEFIQGTLLPNRAGDRWDVAADLAGVALGVLTARFVGTRSAARVVKDTPER</sequence>
<dbReference type="EMBL" id="AVPJ01000001">
    <property type="protein sequence ID" value="KGN34822.1"/>
    <property type="molecule type" value="Genomic_DNA"/>
</dbReference>
<name>A0A0A0JFH4_9MICO</name>
<dbReference type="RefSeq" id="WP_035911270.1">
    <property type="nucleotide sequence ID" value="NZ_AVPJ01000001.1"/>
</dbReference>
<gene>
    <name evidence="2" type="ORF">N802_01880</name>
</gene>
<comment type="caution">
    <text evidence="2">The sequence shown here is derived from an EMBL/GenBank/DDBJ whole genome shotgun (WGS) entry which is preliminary data.</text>
</comment>
<keyword evidence="1" id="KW-1133">Transmembrane helix</keyword>
<evidence type="ECO:0000313" key="3">
    <source>
        <dbReference type="Proteomes" id="UP000030002"/>
    </source>
</evidence>
<dbReference type="AlphaFoldDB" id="A0A0A0JFH4"/>
<organism evidence="2 3">
    <name type="scientific">Knoellia sinensis KCTC 19936</name>
    <dbReference type="NCBI Taxonomy" id="1385520"/>
    <lineage>
        <taxon>Bacteria</taxon>
        <taxon>Bacillati</taxon>
        <taxon>Actinomycetota</taxon>
        <taxon>Actinomycetes</taxon>
        <taxon>Micrococcales</taxon>
        <taxon>Intrasporangiaceae</taxon>
        <taxon>Knoellia</taxon>
    </lineage>
</organism>
<dbReference type="Proteomes" id="UP000030002">
    <property type="component" value="Unassembled WGS sequence"/>
</dbReference>
<keyword evidence="3" id="KW-1185">Reference proteome</keyword>
<accession>A0A0A0JFH4</accession>
<dbReference type="STRING" id="1385520.N802_01880"/>
<dbReference type="eggNOG" id="COG5652">
    <property type="taxonomic scope" value="Bacteria"/>
</dbReference>
<proteinExistence type="predicted"/>
<evidence type="ECO:0008006" key="4">
    <source>
        <dbReference type="Google" id="ProtNLM"/>
    </source>
</evidence>
<evidence type="ECO:0000313" key="2">
    <source>
        <dbReference type="EMBL" id="KGN34822.1"/>
    </source>
</evidence>
<protein>
    <recommendedName>
        <fullName evidence="4">VanZ-like domain-containing protein</fullName>
    </recommendedName>
</protein>